<accession>A0ABT6EUF3</accession>
<dbReference type="Gene3D" id="3.40.1000.10">
    <property type="entry name" value="Mog1/PsbP, alpha/beta/alpha sandwich"/>
    <property type="match status" value="1"/>
</dbReference>
<dbReference type="PANTHER" id="PTHR31407">
    <property type="match status" value="1"/>
</dbReference>
<keyword evidence="1" id="KW-0732">Signal</keyword>
<comment type="caution">
    <text evidence="3">The sequence shown here is derived from an EMBL/GenBank/DDBJ whole genome shotgun (WGS) entry which is preliminary data.</text>
</comment>
<dbReference type="NCBIfam" id="NF040946">
    <property type="entry name" value="PSII_PsbP"/>
    <property type="match status" value="1"/>
</dbReference>
<sequence>MVQRIFCFGLILVATVLAGCSPVSGLKAYVDSLDGYQFLYPTGWVQVQVRNADVVFHDIIQTTENISVVVNPVSSGQNLADIGTPEVVGERLLKNVITPVGSERSSALISATAKESRDKLYYILEYAVTLPSESGGTQQRHNLSSIAVSRGKLYTLSVSASEERWPKVEDQFQAVVNSFSVY</sequence>
<dbReference type="EMBL" id="JAKKUT010000001">
    <property type="protein sequence ID" value="MDG2989504.1"/>
    <property type="molecule type" value="Genomic_DNA"/>
</dbReference>
<dbReference type="Pfam" id="PF01789">
    <property type="entry name" value="PsbP"/>
    <property type="match status" value="1"/>
</dbReference>
<evidence type="ECO:0000313" key="4">
    <source>
        <dbReference type="Proteomes" id="UP001154265"/>
    </source>
</evidence>
<reference evidence="3" key="1">
    <citation type="journal article" date="2022" name="Genome Biol. Evol.">
        <title>A New Gene Family Diagnostic for Intracellular Biomineralization of Amorphous Ca Carbonates by Cyanobacteria.</title>
        <authorList>
            <person name="Benzerara K."/>
            <person name="Duprat E."/>
            <person name="Bitard-Feildel T."/>
            <person name="Caumes G."/>
            <person name="Cassier-Chauvat C."/>
            <person name="Chauvat F."/>
            <person name="Dezi M."/>
            <person name="Diop S.I."/>
            <person name="Gaschignard G."/>
            <person name="Gorgen S."/>
            <person name="Gugger M."/>
            <person name="Lopez-Garcia P."/>
            <person name="Millet M."/>
            <person name="Skouri-Panet F."/>
            <person name="Moreira D."/>
            <person name="Callebaut I."/>
        </authorList>
    </citation>
    <scope>NUCLEOTIDE SEQUENCE</scope>
    <source>
        <strain evidence="3">G9</strain>
    </source>
</reference>
<evidence type="ECO:0000256" key="1">
    <source>
        <dbReference type="SAM" id="SignalP"/>
    </source>
</evidence>
<proteinExistence type="predicted"/>
<feature type="signal peptide" evidence="1">
    <location>
        <begin position="1"/>
        <end position="18"/>
    </location>
</feature>
<keyword evidence="4" id="KW-1185">Reference proteome</keyword>
<dbReference type="SUPFAM" id="SSF55724">
    <property type="entry name" value="Mog1p/PsbP-like"/>
    <property type="match status" value="1"/>
</dbReference>
<gene>
    <name evidence="3" type="ORF">L3556_00945</name>
</gene>
<name>A0ABT6EUF3_9SYNE</name>
<evidence type="ECO:0000313" key="3">
    <source>
        <dbReference type="EMBL" id="MDG2989504.1"/>
    </source>
</evidence>
<feature type="domain" description="PsbP C-terminal" evidence="2">
    <location>
        <begin position="24"/>
        <end position="181"/>
    </location>
</feature>
<dbReference type="InterPro" id="IPR002683">
    <property type="entry name" value="PsbP_C"/>
</dbReference>
<organism evidence="3 4">
    <name type="scientific">Candidatus Synechococcus calcipolaris G9</name>
    <dbReference type="NCBI Taxonomy" id="1497997"/>
    <lineage>
        <taxon>Bacteria</taxon>
        <taxon>Bacillati</taxon>
        <taxon>Cyanobacteriota</taxon>
        <taxon>Cyanophyceae</taxon>
        <taxon>Synechococcales</taxon>
        <taxon>Synechococcaceae</taxon>
        <taxon>Synechococcus</taxon>
    </lineage>
</organism>
<reference evidence="3" key="2">
    <citation type="submission" date="2022-01" db="EMBL/GenBank/DDBJ databases">
        <authorList>
            <person name="Zivanovic Y."/>
            <person name="Moreira D."/>
            <person name="Lopez-Garcia P."/>
        </authorList>
    </citation>
    <scope>NUCLEOTIDE SEQUENCE</scope>
    <source>
        <strain evidence="3">G9</strain>
    </source>
</reference>
<dbReference type="RefSeq" id="WP_277865427.1">
    <property type="nucleotide sequence ID" value="NZ_JAKKUT010000001.1"/>
</dbReference>
<feature type="chain" id="PRO_5045174897" evidence="1">
    <location>
        <begin position="19"/>
        <end position="182"/>
    </location>
</feature>
<dbReference type="InterPro" id="IPR016123">
    <property type="entry name" value="Mog1/PsbP_a/b/a-sand"/>
</dbReference>
<evidence type="ECO:0000259" key="2">
    <source>
        <dbReference type="Pfam" id="PF01789"/>
    </source>
</evidence>
<dbReference type="Proteomes" id="UP001154265">
    <property type="component" value="Unassembled WGS sequence"/>
</dbReference>
<dbReference type="PANTHER" id="PTHR31407:SF16">
    <property type="entry name" value="PSBP DOMAIN-CONTAINING PROTEIN 7, CHLOROPLASTIC"/>
    <property type="match status" value="1"/>
</dbReference>
<protein>
    <submittedName>
        <fullName evidence="3">Photosystem II reaction center PsbP family protein</fullName>
    </submittedName>
</protein>
<dbReference type="PROSITE" id="PS51257">
    <property type="entry name" value="PROKAR_LIPOPROTEIN"/>
    <property type="match status" value="1"/>
</dbReference>